<accession>A0ACB7TBG1</accession>
<reference evidence="1" key="1">
    <citation type="submission" date="2020-05" db="EMBL/GenBank/DDBJ databases">
        <title>Large-scale comparative analyses of tick genomes elucidate their genetic diversity and vector capacities.</title>
        <authorList>
            <person name="Jia N."/>
            <person name="Wang J."/>
            <person name="Shi W."/>
            <person name="Du L."/>
            <person name="Sun Y."/>
            <person name="Zhan W."/>
            <person name="Jiang J."/>
            <person name="Wang Q."/>
            <person name="Zhang B."/>
            <person name="Ji P."/>
            <person name="Sakyi L.B."/>
            <person name="Cui X."/>
            <person name="Yuan T."/>
            <person name="Jiang B."/>
            <person name="Yang W."/>
            <person name="Lam T.T.-Y."/>
            <person name="Chang Q."/>
            <person name="Ding S."/>
            <person name="Wang X."/>
            <person name="Zhu J."/>
            <person name="Ruan X."/>
            <person name="Zhao L."/>
            <person name="Wei J."/>
            <person name="Que T."/>
            <person name="Du C."/>
            <person name="Cheng J."/>
            <person name="Dai P."/>
            <person name="Han X."/>
            <person name="Huang E."/>
            <person name="Gao Y."/>
            <person name="Liu J."/>
            <person name="Shao H."/>
            <person name="Ye R."/>
            <person name="Li L."/>
            <person name="Wei W."/>
            <person name="Wang X."/>
            <person name="Wang C."/>
            <person name="Yang T."/>
            <person name="Huo Q."/>
            <person name="Li W."/>
            <person name="Guo W."/>
            <person name="Chen H."/>
            <person name="Zhou L."/>
            <person name="Ni X."/>
            <person name="Tian J."/>
            <person name="Zhou Y."/>
            <person name="Sheng Y."/>
            <person name="Liu T."/>
            <person name="Pan Y."/>
            <person name="Xia L."/>
            <person name="Li J."/>
            <person name="Zhao F."/>
            <person name="Cao W."/>
        </authorList>
    </citation>
    <scope>NUCLEOTIDE SEQUENCE</scope>
    <source>
        <strain evidence="1">Hyas-2018</strain>
    </source>
</reference>
<organism evidence="1 2">
    <name type="scientific">Hyalomma asiaticum</name>
    <name type="common">Tick</name>
    <dbReference type="NCBI Taxonomy" id="266040"/>
    <lineage>
        <taxon>Eukaryota</taxon>
        <taxon>Metazoa</taxon>
        <taxon>Ecdysozoa</taxon>
        <taxon>Arthropoda</taxon>
        <taxon>Chelicerata</taxon>
        <taxon>Arachnida</taxon>
        <taxon>Acari</taxon>
        <taxon>Parasitiformes</taxon>
        <taxon>Ixodida</taxon>
        <taxon>Ixodoidea</taxon>
        <taxon>Ixodidae</taxon>
        <taxon>Hyalomminae</taxon>
        <taxon>Hyalomma</taxon>
    </lineage>
</organism>
<evidence type="ECO:0000313" key="1">
    <source>
        <dbReference type="EMBL" id="KAH6943586.1"/>
    </source>
</evidence>
<gene>
    <name evidence="1" type="ORF">HPB50_024773</name>
</gene>
<name>A0ACB7TBG1_HYAAI</name>
<keyword evidence="2" id="KW-1185">Reference proteome</keyword>
<comment type="caution">
    <text evidence="1">The sequence shown here is derived from an EMBL/GenBank/DDBJ whole genome shotgun (WGS) entry which is preliminary data.</text>
</comment>
<dbReference type="EMBL" id="CM023490">
    <property type="protein sequence ID" value="KAH6943586.1"/>
    <property type="molecule type" value="Genomic_DNA"/>
</dbReference>
<sequence length="101" mass="11016">MTKLEITLPRLGSGTRKTNVDRVLSVGDDVHRAAGKTDRVYLMGDLGKHAQARSSAVSGEASFKAVTVPRGLRRALLRMLFEPGASTENEKRPTRLNGRRG</sequence>
<proteinExistence type="predicted"/>
<evidence type="ECO:0000313" key="2">
    <source>
        <dbReference type="Proteomes" id="UP000821845"/>
    </source>
</evidence>
<dbReference type="Proteomes" id="UP000821845">
    <property type="component" value="Chromosome 10"/>
</dbReference>
<protein>
    <submittedName>
        <fullName evidence="1">Uncharacterized protein</fullName>
    </submittedName>
</protein>